<keyword evidence="4" id="KW-1185">Reference proteome</keyword>
<feature type="compositionally biased region" description="Basic and acidic residues" evidence="1">
    <location>
        <begin position="1"/>
        <end position="14"/>
    </location>
</feature>
<dbReference type="Gene3D" id="3.40.630.30">
    <property type="match status" value="1"/>
</dbReference>
<reference evidence="3 4" key="1">
    <citation type="submission" date="2018-10" db="EMBL/GenBank/DDBJ databases">
        <title>Sequencing the genomes of 1000 actinobacteria strains.</title>
        <authorList>
            <person name="Klenk H.-P."/>
        </authorList>
    </citation>
    <scope>NUCLEOTIDE SEQUENCE [LARGE SCALE GENOMIC DNA]</scope>
    <source>
        <strain evidence="3 4">DSM 43911</strain>
    </source>
</reference>
<dbReference type="InterPro" id="IPR000182">
    <property type="entry name" value="GNAT_dom"/>
</dbReference>
<dbReference type="AlphaFoldDB" id="A0A495XJ45"/>
<dbReference type="SUPFAM" id="SSF55729">
    <property type="entry name" value="Acyl-CoA N-acyltransferases (Nat)"/>
    <property type="match status" value="1"/>
</dbReference>
<comment type="caution">
    <text evidence="3">The sequence shown here is derived from an EMBL/GenBank/DDBJ whole genome shotgun (WGS) entry which is preliminary data.</text>
</comment>
<dbReference type="Proteomes" id="UP000272729">
    <property type="component" value="Unassembled WGS sequence"/>
</dbReference>
<gene>
    <name evidence="3" type="ORF">DFJ66_6108</name>
</gene>
<name>A0A495XJ45_9PSEU</name>
<protein>
    <submittedName>
        <fullName evidence="3">Acetyltransferase (GNAT) family protein</fullName>
    </submittedName>
</protein>
<dbReference type="EMBL" id="RBXR01000001">
    <property type="protein sequence ID" value="RKT72784.1"/>
    <property type="molecule type" value="Genomic_DNA"/>
</dbReference>
<organism evidence="3 4">
    <name type="scientific">Saccharothrix variisporea</name>
    <dbReference type="NCBI Taxonomy" id="543527"/>
    <lineage>
        <taxon>Bacteria</taxon>
        <taxon>Bacillati</taxon>
        <taxon>Actinomycetota</taxon>
        <taxon>Actinomycetes</taxon>
        <taxon>Pseudonocardiales</taxon>
        <taxon>Pseudonocardiaceae</taxon>
        <taxon>Saccharothrix</taxon>
    </lineage>
</organism>
<sequence>MTSNPEEIHTDRPVHGRVGGPGELRVPTTVLSDPGTDHTPPGPPPTAEAAGPVARWKVHRAQDGVGYREVVPPETGEVIGSGGPHHHEPDGERTLPFHPSWPGGRGQAPETARAAVPGAERERPHRPVSTTTHPYDEPSQCVAEKLGSAHAGNSVTAADDRVTAAGNSVTAGDDSVTAGVRVPVRRRQEVVMTI</sequence>
<accession>A0A495XJ45</accession>
<proteinExistence type="predicted"/>
<feature type="compositionally biased region" description="Basic and acidic residues" evidence="1">
    <location>
        <begin position="85"/>
        <end position="95"/>
    </location>
</feature>
<evidence type="ECO:0000256" key="1">
    <source>
        <dbReference type="SAM" id="MobiDB-lite"/>
    </source>
</evidence>
<feature type="domain" description="N-acetyltransferase" evidence="2">
    <location>
        <begin position="31"/>
        <end position="147"/>
    </location>
</feature>
<keyword evidence="3" id="KW-0808">Transferase</keyword>
<evidence type="ECO:0000259" key="2">
    <source>
        <dbReference type="Pfam" id="PF13302"/>
    </source>
</evidence>
<feature type="region of interest" description="Disordered" evidence="1">
    <location>
        <begin position="1"/>
        <end position="138"/>
    </location>
</feature>
<dbReference type="OrthoDB" id="3533156at2"/>
<dbReference type="RefSeq" id="WP_121226089.1">
    <property type="nucleotide sequence ID" value="NZ_JBIUBA010000043.1"/>
</dbReference>
<evidence type="ECO:0000313" key="4">
    <source>
        <dbReference type="Proteomes" id="UP000272729"/>
    </source>
</evidence>
<dbReference type="GO" id="GO:0016747">
    <property type="term" value="F:acyltransferase activity, transferring groups other than amino-acyl groups"/>
    <property type="evidence" value="ECO:0007669"/>
    <property type="project" value="InterPro"/>
</dbReference>
<evidence type="ECO:0000313" key="3">
    <source>
        <dbReference type="EMBL" id="RKT72784.1"/>
    </source>
</evidence>
<dbReference type="InterPro" id="IPR016181">
    <property type="entry name" value="Acyl_CoA_acyltransferase"/>
</dbReference>
<dbReference type="Pfam" id="PF13302">
    <property type="entry name" value="Acetyltransf_3"/>
    <property type="match status" value="1"/>
</dbReference>